<dbReference type="PANTHER" id="PTHR42850:SF4">
    <property type="entry name" value="ZINC-DEPENDENT ENDOPOLYPHOSPHATASE"/>
    <property type="match status" value="1"/>
</dbReference>
<keyword evidence="2" id="KW-0472">Membrane</keyword>
<keyword evidence="2" id="KW-0812">Transmembrane</keyword>
<reference evidence="4" key="1">
    <citation type="submission" date="2023-03" db="EMBL/GenBank/DDBJ databases">
        <title>Complete genome of Cladonia borealis.</title>
        <authorList>
            <person name="Park H."/>
        </authorList>
    </citation>
    <scope>NUCLEOTIDE SEQUENCE</scope>
    <source>
        <strain evidence="4">ANT050790</strain>
    </source>
</reference>
<organism evidence="4 5">
    <name type="scientific">Cladonia borealis</name>
    <dbReference type="NCBI Taxonomy" id="184061"/>
    <lineage>
        <taxon>Eukaryota</taxon>
        <taxon>Fungi</taxon>
        <taxon>Dikarya</taxon>
        <taxon>Ascomycota</taxon>
        <taxon>Pezizomycotina</taxon>
        <taxon>Lecanoromycetes</taxon>
        <taxon>OSLEUM clade</taxon>
        <taxon>Lecanoromycetidae</taxon>
        <taxon>Lecanorales</taxon>
        <taxon>Lecanorineae</taxon>
        <taxon>Cladoniaceae</taxon>
        <taxon>Cladonia</taxon>
    </lineage>
</organism>
<dbReference type="InterPro" id="IPR004843">
    <property type="entry name" value="Calcineurin-like_PHP"/>
</dbReference>
<dbReference type="InterPro" id="IPR029052">
    <property type="entry name" value="Metallo-depent_PP-like"/>
</dbReference>
<accession>A0AA39R3P0</accession>
<dbReference type="GO" id="GO:0000298">
    <property type="term" value="F:endopolyphosphatase activity"/>
    <property type="evidence" value="ECO:0007669"/>
    <property type="project" value="TreeGrafter"/>
</dbReference>
<feature type="region of interest" description="Disordered" evidence="1">
    <location>
        <begin position="337"/>
        <end position="363"/>
    </location>
</feature>
<feature type="compositionally biased region" description="Polar residues" evidence="1">
    <location>
        <begin position="53"/>
        <end position="64"/>
    </location>
</feature>
<dbReference type="Pfam" id="PF00149">
    <property type="entry name" value="Metallophos"/>
    <property type="match status" value="1"/>
</dbReference>
<keyword evidence="2" id="KW-1133">Transmembrane helix</keyword>
<dbReference type="PANTHER" id="PTHR42850">
    <property type="entry name" value="METALLOPHOSPHOESTERASE"/>
    <property type="match status" value="1"/>
</dbReference>
<comment type="caution">
    <text evidence="4">The sequence shown here is derived from an EMBL/GenBank/DDBJ whole genome shotgun (WGS) entry which is preliminary data.</text>
</comment>
<feature type="region of interest" description="Disordered" evidence="1">
    <location>
        <begin position="53"/>
        <end position="98"/>
    </location>
</feature>
<dbReference type="EMBL" id="JAFEKC020000008">
    <property type="protein sequence ID" value="KAK0513234.1"/>
    <property type="molecule type" value="Genomic_DNA"/>
</dbReference>
<dbReference type="CDD" id="cd00144">
    <property type="entry name" value="MPP_PPP_family"/>
    <property type="match status" value="1"/>
</dbReference>
<feature type="compositionally biased region" description="Basic and acidic residues" evidence="1">
    <location>
        <begin position="1"/>
        <end position="21"/>
    </location>
</feature>
<proteinExistence type="predicted"/>
<evidence type="ECO:0000256" key="1">
    <source>
        <dbReference type="SAM" id="MobiDB-lite"/>
    </source>
</evidence>
<feature type="domain" description="Calcineurin-like phosphoesterase" evidence="3">
    <location>
        <begin position="257"/>
        <end position="481"/>
    </location>
</feature>
<dbReference type="Proteomes" id="UP001166286">
    <property type="component" value="Unassembled WGS sequence"/>
</dbReference>
<feature type="compositionally biased region" description="Acidic residues" evidence="1">
    <location>
        <begin position="22"/>
        <end position="32"/>
    </location>
</feature>
<dbReference type="AlphaFoldDB" id="A0AA39R3P0"/>
<evidence type="ECO:0000259" key="3">
    <source>
        <dbReference type="Pfam" id="PF00149"/>
    </source>
</evidence>
<evidence type="ECO:0000256" key="2">
    <source>
        <dbReference type="SAM" id="Phobius"/>
    </source>
</evidence>
<dbReference type="InterPro" id="IPR050126">
    <property type="entry name" value="Ap4A_hydrolase"/>
</dbReference>
<feature type="transmembrane region" description="Helical" evidence="2">
    <location>
        <begin position="183"/>
        <end position="201"/>
    </location>
</feature>
<dbReference type="GO" id="GO:0016791">
    <property type="term" value="F:phosphatase activity"/>
    <property type="evidence" value="ECO:0007669"/>
    <property type="project" value="TreeGrafter"/>
</dbReference>
<sequence length="544" mass="61696">MGSEARDSHDPPPRYNEHDGGDEYPSDEELSDNDIHVLNTDYALQRDYTFHPTQHQQPNRQHNPSIPPHLRQRSGSSDADGVYSTPEKYQADPRAWDGRTQLPPRLSSLHEQNMYNAQSRSNDYRAPHYNAYAYEHNRQRVPLVDLIRNEWKNNPHATSSPSSPGNSSPEILQILAAPKFRKYLYIIFTILMLIWGYWHYWAGPKYTEHKLLITSLSHRMQTGEGWFGENMRPEFLDMVHVQTLDQSLIPQEHDRNRLIVIGDVHGCHDELLELLSEVQFEARTDHLIFAGDFISKGPSSAAVIDLAMSAKASCVRGNHEDRILLAYRDMYSHRLTEEQKGFKKSKAPTPPAPGMPENMNQNDDEVPNLVDESFEHGNAVDRELAANLTKKQMDWTAKCPVILDVGQINGLGHLHVVHAGLIPGVRLEKQDPMGVMHMRTIDLDTHVPSSSAEGMPWFKLWNKYQSLLAPHQRSTVIYGHDSHQGLQLHPYSKGLDTGCVKGGELTAMVIDNDVAEAEPKVVSVQCKNYGKSSKKEEEDGRATY</sequence>
<protein>
    <recommendedName>
        <fullName evidence="3">Calcineurin-like phosphoesterase domain-containing protein</fullName>
    </recommendedName>
</protein>
<dbReference type="GO" id="GO:0006798">
    <property type="term" value="P:polyphosphate catabolic process"/>
    <property type="evidence" value="ECO:0007669"/>
    <property type="project" value="TreeGrafter"/>
</dbReference>
<gene>
    <name evidence="4" type="ORF">JMJ35_004220</name>
</gene>
<dbReference type="Gene3D" id="3.60.21.10">
    <property type="match status" value="1"/>
</dbReference>
<feature type="region of interest" description="Disordered" evidence="1">
    <location>
        <begin position="1"/>
        <end position="40"/>
    </location>
</feature>
<keyword evidence="5" id="KW-1185">Reference proteome</keyword>
<evidence type="ECO:0000313" key="5">
    <source>
        <dbReference type="Proteomes" id="UP001166286"/>
    </source>
</evidence>
<dbReference type="GO" id="GO:0005737">
    <property type="term" value="C:cytoplasm"/>
    <property type="evidence" value="ECO:0007669"/>
    <property type="project" value="TreeGrafter"/>
</dbReference>
<evidence type="ECO:0000313" key="4">
    <source>
        <dbReference type="EMBL" id="KAK0513234.1"/>
    </source>
</evidence>
<dbReference type="SUPFAM" id="SSF56300">
    <property type="entry name" value="Metallo-dependent phosphatases"/>
    <property type="match status" value="1"/>
</dbReference>
<name>A0AA39R3P0_9LECA</name>